<dbReference type="InterPro" id="IPR052029">
    <property type="entry name" value="PpiD_chaperone"/>
</dbReference>
<dbReference type="EMBL" id="CAADFJ010000003">
    <property type="protein sequence ID" value="VFJ95714.1"/>
    <property type="molecule type" value="Genomic_DNA"/>
</dbReference>
<keyword evidence="3 6" id="KW-0472">Membrane</keyword>
<evidence type="ECO:0000313" key="7">
    <source>
        <dbReference type="EMBL" id="VFJ87403.1"/>
    </source>
</evidence>
<evidence type="ECO:0000256" key="4">
    <source>
        <dbReference type="ARBA" id="ARBA00023186"/>
    </source>
</evidence>
<organism evidence="7">
    <name type="scientific">Candidatus Kentrum eta</name>
    <dbReference type="NCBI Taxonomy" id="2126337"/>
    <lineage>
        <taxon>Bacteria</taxon>
        <taxon>Pseudomonadati</taxon>
        <taxon>Pseudomonadota</taxon>
        <taxon>Gammaproteobacteria</taxon>
        <taxon>Candidatus Kentrum</taxon>
    </lineage>
</organism>
<dbReference type="EMBL" id="CAADFI010000003">
    <property type="protein sequence ID" value="VFJ88975.1"/>
    <property type="molecule type" value="Genomic_DNA"/>
</dbReference>
<keyword evidence="2" id="KW-1003">Cell membrane</keyword>
<gene>
    <name evidence="7" type="ORF">BECKH772A_GA0070896_100039</name>
    <name evidence="8" type="ORF">BECKH772B_GA0070898_100039</name>
    <name evidence="9" type="ORF">BECKH772C_GA0070978_100039</name>
</gene>
<evidence type="ECO:0000256" key="3">
    <source>
        <dbReference type="ARBA" id="ARBA00023136"/>
    </source>
</evidence>
<feature type="transmembrane region" description="Helical" evidence="6">
    <location>
        <begin position="12"/>
        <end position="30"/>
    </location>
</feature>
<dbReference type="EMBL" id="CAADFG010000003">
    <property type="protein sequence ID" value="VFJ87403.1"/>
    <property type="molecule type" value="Genomic_DNA"/>
</dbReference>
<keyword evidence="4" id="KW-0143">Chaperone</keyword>
<evidence type="ECO:0000256" key="1">
    <source>
        <dbReference type="ARBA" id="ARBA00004236"/>
    </source>
</evidence>
<evidence type="ECO:0000256" key="6">
    <source>
        <dbReference type="SAM" id="Phobius"/>
    </source>
</evidence>
<dbReference type="Gene3D" id="1.10.4030.10">
    <property type="entry name" value="Porin chaperone SurA, peptide-binding domain"/>
    <property type="match status" value="1"/>
</dbReference>
<evidence type="ECO:0000256" key="5">
    <source>
        <dbReference type="SAM" id="MobiDB-lite"/>
    </source>
</evidence>
<feature type="region of interest" description="Disordered" evidence="5">
    <location>
        <begin position="348"/>
        <end position="368"/>
    </location>
</feature>
<evidence type="ECO:0000256" key="2">
    <source>
        <dbReference type="ARBA" id="ARBA00022475"/>
    </source>
</evidence>
<dbReference type="InterPro" id="IPR027304">
    <property type="entry name" value="Trigger_fact/SurA_dom_sf"/>
</dbReference>
<dbReference type="Pfam" id="PF13624">
    <property type="entry name" value="SurA_N_3"/>
    <property type="match status" value="1"/>
</dbReference>
<name>A0A450U6T5_9GAMM</name>
<evidence type="ECO:0000313" key="9">
    <source>
        <dbReference type="EMBL" id="VFJ95714.1"/>
    </source>
</evidence>
<comment type="subcellular location">
    <subcellularLocation>
        <location evidence="1">Cell membrane</location>
    </subcellularLocation>
</comment>
<keyword evidence="6" id="KW-1133">Transmembrane helix</keyword>
<keyword evidence="6" id="KW-0812">Transmembrane</keyword>
<accession>A0A450U6T5</accession>
<dbReference type="AlphaFoldDB" id="A0A450U6T5"/>
<proteinExistence type="predicted"/>
<dbReference type="PANTHER" id="PTHR47529">
    <property type="entry name" value="PEPTIDYL-PROLYL CIS-TRANS ISOMERASE D"/>
    <property type="match status" value="1"/>
</dbReference>
<evidence type="ECO:0000313" key="8">
    <source>
        <dbReference type="EMBL" id="VFJ88975.1"/>
    </source>
</evidence>
<sequence>MLQDIRDRAQGWIAWVIVILITIPFALWGVHEYLGGSPNVPVAEVNGVELTARQFRQAYRRQETHLRNLFGPDFDGGLLDERVLKRSILRDLIDGEVLLQAGIDNGLRIGDRQLGEAIQSRSIFQEEGRFSEAIYQRWLRMFGYSAGGFEQEYRRSLLIDQIERAIADTAFADTQDVRNILRLQRQKRRVSLLRIPRARYASHEITEEAIRDYHERNRARFLTPERVSVHYLELSLDDLPDVPEPAEEELRGLYEHREANHAEVGNPQSDTGPNANRPFEQVRGELLEDFQRQQKAQLFFETAEQLANLTFENPDTLAVAADTLGLTIEETGLFDGTGALIHDASDKTLNETPESSPSSPPRPDESALTKDPKFIAAAFSEGVLEVGENSEPMELGEYRVIVLRRKEYLPASPRPLEAVREEVMARLDTERAQEKVIQLGNQLIEALRGGAALASVAHEHGLTVGEPMEIGRDDPDEAVEIVDKVFRMPPPESDATVYDGLVTSTGDFTVIGLEKVIEKEITDADTALVTATRHRLARTYGHEEYRAYIRALRANAEIRIHEKNL</sequence>
<protein>
    <submittedName>
        <fullName evidence="7">Peptidyl-prolyl cis-trans isomerase D</fullName>
    </submittedName>
</protein>
<dbReference type="SUPFAM" id="SSF109998">
    <property type="entry name" value="Triger factor/SurA peptide-binding domain-like"/>
    <property type="match status" value="1"/>
</dbReference>
<dbReference type="GO" id="GO:0005886">
    <property type="term" value="C:plasma membrane"/>
    <property type="evidence" value="ECO:0007669"/>
    <property type="project" value="UniProtKB-SubCell"/>
</dbReference>
<dbReference type="PANTHER" id="PTHR47529:SF1">
    <property type="entry name" value="PERIPLASMIC CHAPERONE PPID"/>
    <property type="match status" value="1"/>
</dbReference>
<reference evidence="7" key="1">
    <citation type="submission" date="2019-02" db="EMBL/GenBank/DDBJ databases">
        <authorList>
            <person name="Gruber-Vodicka R. H."/>
            <person name="Seah K. B. B."/>
        </authorList>
    </citation>
    <scope>NUCLEOTIDE SEQUENCE</scope>
    <source>
        <strain evidence="9">BECK_SA2B12</strain>
        <strain evidence="7">BECK_SA2B15</strain>
        <strain evidence="8">BECK_SA2B20</strain>
    </source>
</reference>
<keyword evidence="7" id="KW-0413">Isomerase</keyword>
<dbReference type="GO" id="GO:0016853">
    <property type="term" value="F:isomerase activity"/>
    <property type="evidence" value="ECO:0007669"/>
    <property type="project" value="UniProtKB-KW"/>
</dbReference>